<sequence>MTEPTNEPSSERNQIVELQQELARARRELQAAEQLAARPDPWDPKVWVGRARRIGGMGRRFAERTIRRQASPKVVEAAPSAAPSSFESWQRRMQGSRFVGFPSYWRYSRRGPATPAPIAVVLHCHFIDLLDDLVASLAAIGEPFDLYVTNSSGEAIAADRLVVEGARHVEVLTVENHGRDIWPLVQVVNAGILDPYDVVLKVHTKKSAWREEHPELAGDGATWRSSLTSALLGSADNVAEIVAAMRADRDIAAVTADGSVVGTEHWGGDLDLVRGIYRRLSMPLDPESLRFPAGSMYWIRGFVLQGLRAFRFDRDDFEPEAGQIDGTCAHAIERMIGLLSTEAGMRVLERREVPRGATPAEDAGARIVPFYLPQFHRVAENDRWWGTGFTEWYNVVKAEPIYPGHVVPLRPTELGYYSLELDSVRAEQRDLARSHGIEAFMYYYYWFAGHKLLERPIEALLASDLDQPFCIMWANENWTRTWDGGTADVLIAQEYDSVPAEQFIDDVMPLLRDPRYLRAGGAVVLAVYKLAQLPDPAATVRHWRERCRQEGVGELLLLQVDVGEAMGGLERAGAADVVDGSLGFAPHNFPWMLSEVAAAPKDDRFTGNMMSYRGMADAAIEALPRTPAGHHPGMMVTFDNTARRQWNPDVFTGSNPYTFRRWLAACVDAVADRPADERLVFVNAWNEWAESAVLEPTEQFGRSYLLAIRSVNGG</sequence>
<dbReference type="EMBL" id="ASHR01000014">
    <property type="protein sequence ID" value="ERG64924.1"/>
    <property type="molecule type" value="Genomic_DNA"/>
</dbReference>
<evidence type="ECO:0008006" key="3">
    <source>
        <dbReference type="Google" id="ProtNLM"/>
    </source>
</evidence>
<comment type="caution">
    <text evidence="1">The sequence shown here is derived from an EMBL/GenBank/DDBJ whole genome shotgun (WGS) entry which is preliminary data.</text>
</comment>
<evidence type="ECO:0000313" key="2">
    <source>
        <dbReference type="Proteomes" id="UP000016462"/>
    </source>
</evidence>
<dbReference type="Pfam" id="PF14307">
    <property type="entry name" value="Glyco_tran_WbsX"/>
    <property type="match status" value="1"/>
</dbReference>
<dbReference type="CDD" id="cd11579">
    <property type="entry name" value="Glyco_tran_WbsX"/>
    <property type="match status" value="1"/>
</dbReference>
<protein>
    <recommendedName>
        <fullName evidence="3">Rhamnan synthesis protein F</fullName>
    </recommendedName>
</protein>
<proteinExistence type="predicted"/>
<dbReference type="PANTHER" id="PTHR41244:SF1">
    <property type="entry name" value="GLYCOSYLTRANSFERASE"/>
    <property type="match status" value="1"/>
</dbReference>
<dbReference type="RefSeq" id="WP_021009944.1">
    <property type="nucleotide sequence ID" value="NZ_ASHR01000014.1"/>
</dbReference>
<dbReference type="AlphaFoldDB" id="U1LR20"/>
<accession>U1LR20</accession>
<keyword evidence="2" id="KW-1185">Reference proteome</keyword>
<dbReference type="InterPro" id="IPR032719">
    <property type="entry name" value="WbsX"/>
</dbReference>
<evidence type="ECO:0000313" key="1">
    <source>
        <dbReference type="EMBL" id="ERG64924.1"/>
    </source>
</evidence>
<dbReference type="Pfam" id="PF05045">
    <property type="entry name" value="RgpF"/>
    <property type="match status" value="1"/>
</dbReference>
<dbReference type="InterPro" id="IPR007739">
    <property type="entry name" value="RgpF"/>
</dbReference>
<dbReference type="PANTHER" id="PTHR41244">
    <property type="entry name" value="RHAMNAN SYNTHESIS F"/>
    <property type="match status" value="1"/>
</dbReference>
<dbReference type="Gene3D" id="3.20.20.80">
    <property type="entry name" value="Glycosidases"/>
    <property type="match status" value="1"/>
</dbReference>
<reference evidence="1 2" key="1">
    <citation type="journal article" date="2013" name="Genome Announc.">
        <title>First draft genome sequence from a member of the genus agrococcus, isolated from modern microbialites.</title>
        <authorList>
            <person name="White R.A.III."/>
            <person name="Grassa C.J."/>
            <person name="Suttle C.A."/>
        </authorList>
    </citation>
    <scope>NUCLEOTIDE SEQUENCE [LARGE SCALE GENOMIC DNA]</scope>
    <source>
        <strain evidence="1 2">RW1</strain>
    </source>
</reference>
<dbReference type="Proteomes" id="UP000016462">
    <property type="component" value="Unassembled WGS sequence"/>
</dbReference>
<name>U1LR20_9MICO</name>
<gene>
    <name evidence="1" type="ORF">L332_10770</name>
</gene>
<organism evidence="1 2">
    <name type="scientific">Agrococcus pavilionensis RW1</name>
    <dbReference type="NCBI Taxonomy" id="1330458"/>
    <lineage>
        <taxon>Bacteria</taxon>
        <taxon>Bacillati</taxon>
        <taxon>Actinomycetota</taxon>
        <taxon>Actinomycetes</taxon>
        <taxon>Micrococcales</taxon>
        <taxon>Microbacteriaceae</taxon>
        <taxon>Agrococcus</taxon>
    </lineage>
</organism>